<keyword evidence="6" id="KW-0675">Receptor</keyword>
<comment type="subcellular location">
    <subcellularLocation>
        <location evidence="1">Cell membrane</location>
        <topology evidence="1">Multi-pass membrane protein</topology>
    </subcellularLocation>
</comment>
<keyword evidence="3 8" id="KW-0812">Transmembrane</keyword>
<dbReference type="Gene3D" id="1.10.287.70">
    <property type="match status" value="1"/>
</dbReference>
<feature type="transmembrane region" description="Helical" evidence="8">
    <location>
        <begin position="601"/>
        <end position="628"/>
    </location>
</feature>
<organism evidence="10 11">
    <name type="scientific">Chironomus riparius</name>
    <dbReference type="NCBI Taxonomy" id="315576"/>
    <lineage>
        <taxon>Eukaryota</taxon>
        <taxon>Metazoa</taxon>
        <taxon>Ecdysozoa</taxon>
        <taxon>Arthropoda</taxon>
        <taxon>Hexapoda</taxon>
        <taxon>Insecta</taxon>
        <taxon>Pterygota</taxon>
        <taxon>Neoptera</taxon>
        <taxon>Endopterygota</taxon>
        <taxon>Diptera</taxon>
        <taxon>Nematocera</taxon>
        <taxon>Chironomoidea</taxon>
        <taxon>Chironomidae</taxon>
        <taxon>Chironominae</taxon>
        <taxon>Chironomus</taxon>
    </lineage>
</organism>
<evidence type="ECO:0000256" key="6">
    <source>
        <dbReference type="ARBA" id="ARBA00023170"/>
    </source>
</evidence>
<sequence>MKINFVTILIIFYCPALVNSAIKSQAVTTEELLVSTGISDICEEFFIKKSIKFDLIIYGEKTRHLDDVADGILRLVGHSGSTIVQHVKNINVWHHNLEDSALILFKSATNLAQFNSKAAFTNQWPKLIKLLIYSENYEDFLKVKAVNYYISDKPDITSYEYFIIPKKFIITLMTFNHFKHNSCNKKEVELINFYYKTTQKWNKTYKNYRNFENLNSCMLTYTDSFGPTYHFNKENQAVSNCIKLSAPDSTCQRMLGTIVERPDVKFSGLAYEIFEAIGKRGNFTTNYQLKEDSGLYVKHKAMIDQSITIFLSVQNEGMLKYVHMTSTFFDIEFGIYVNPEEFYSNFEKLLLPFDDTIWTFLLFILLTTAFVIFVIRFRAYNLFYGFNITTPALNVARIICGTSQSRLPKQTTARFILITFVMFWLIIRTCYQSKMFDFITTDMRKPAPRTLDDVIHRGYTIVMRDDPVMMEPLERELMSISKSTKVLIVSDENHLTQLYCNSVLDSALKHAFLMPISSESPMSSTCSGSLIQVQNFHLNAIPAGLGMLRNSILYPLFDEVVKMLIPSGILQYLPEFYFYLLHGNNDWISVQRPRILNLDDLSFLFILWISSCGFSSIVFVAEIIRYFVIDKTVI</sequence>
<evidence type="ECO:0000256" key="9">
    <source>
        <dbReference type="SAM" id="SignalP"/>
    </source>
</evidence>
<dbReference type="PANTHER" id="PTHR42643:SF30">
    <property type="entry name" value="IONOTROPIC RECEPTOR 40A-RELATED"/>
    <property type="match status" value="1"/>
</dbReference>
<keyword evidence="11" id="KW-1185">Reference proteome</keyword>
<dbReference type="InterPro" id="IPR052192">
    <property type="entry name" value="Insect_Ionotropic_Sensory_Rcpt"/>
</dbReference>
<protein>
    <recommendedName>
        <fullName evidence="12">Ionotropic receptor</fullName>
    </recommendedName>
</protein>
<feature type="transmembrane region" description="Helical" evidence="8">
    <location>
        <begin position="411"/>
        <end position="431"/>
    </location>
</feature>
<feature type="signal peptide" evidence="9">
    <location>
        <begin position="1"/>
        <end position="20"/>
    </location>
</feature>
<dbReference type="AlphaFoldDB" id="A0A9N9WVQ9"/>
<proteinExistence type="predicted"/>
<keyword evidence="5 8" id="KW-0472">Membrane</keyword>
<evidence type="ECO:0008006" key="12">
    <source>
        <dbReference type="Google" id="ProtNLM"/>
    </source>
</evidence>
<feature type="chain" id="PRO_5040497219" description="Ionotropic receptor" evidence="9">
    <location>
        <begin position="21"/>
        <end position="634"/>
    </location>
</feature>
<evidence type="ECO:0000256" key="7">
    <source>
        <dbReference type="ARBA" id="ARBA00023180"/>
    </source>
</evidence>
<evidence type="ECO:0000313" key="10">
    <source>
        <dbReference type="EMBL" id="CAG9811100.1"/>
    </source>
</evidence>
<keyword evidence="2" id="KW-1003">Cell membrane</keyword>
<evidence type="ECO:0000256" key="2">
    <source>
        <dbReference type="ARBA" id="ARBA00022475"/>
    </source>
</evidence>
<evidence type="ECO:0000256" key="3">
    <source>
        <dbReference type="ARBA" id="ARBA00022692"/>
    </source>
</evidence>
<feature type="transmembrane region" description="Helical" evidence="8">
    <location>
        <begin position="382"/>
        <end position="399"/>
    </location>
</feature>
<evidence type="ECO:0000256" key="8">
    <source>
        <dbReference type="SAM" id="Phobius"/>
    </source>
</evidence>
<dbReference type="EMBL" id="OU895880">
    <property type="protein sequence ID" value="CAG9811100.1"/>
    <property type="molecule type" value="Genomic_DNA"/>
</dbReference>
<accession>A0A9N9WVQ9</accession>
<feature type="transmembrane region" description="Helical" evidence="8">
    <location>
        <begin position="357"/>
        <end position="375"/>
    </location>
</feature>
<reference evidence="10" key="1">
    <citation type="submission" date="2022-01" db="EMBL/GenBank/DDBJ databases">
        <authorList>
            <person name="King R."/>
        </authorList>
    </citation>
    <scope>NUCLEOTIDE SEQUENCE</scope>
</reference>
<evidence type="ECO:0000313" key="11">
    <source>
        <dbReference type="Proteomes" id="UP001153620"/>
    </source>
</evidence>
<dbReference type="GO" id="GO:0005886">
    <property type="term" value="C:plasma membrane"/>
    <property type="evidence" value="ECO:0007669"/>
    <property type="project" value="UniProtKB-SubCell"/>
</dbReference>
<evidence type="ECO:0000256" key="5">
    <source>
        <dbReference type="ARBA" id="ARBA00023136"/>
    </source>
</evidence>
<evidence type="ECO:0000256" key="4">
    <source>
        <dbReference type="ARBA" id="ARBA00022989"/>
    </source>
</evidence>
<keyword evidence="7" id="KW-0325">Glycoprotein</keyword>
<dbReference type="Proteomes" id="UP001153620">
    <property type="component" value="Chromosome 4"/>
</dbReference>
<dbReference type="PANTHER" id="PTHR42643">
    <property type="entry name" value="IONOTROPIC RECEPTOR 20A-RELATED"/>
    <property type="match status" value="1"/>
</dbReference>
<dbReference type="OrthoDB" id="7739311at2759"/>
<gene>
    <name evidence="10" type="ORF">CHIRRI_LOCUS13909</name>
</gene>
<name>A0A9N9WVQ9_9DIPT</name>
<evidence type="ECO:0000256" key="1">
    <source>
        <dbReference type="ARBA" id="ARBA00004651"/>
    </source>
</evidence>
<keyword evidence="4 8" id="KW-1133">Transmembrane helix</keyword>
<reference evidence="10" key="2">
    <citation type="submission" date="2022-10" db="EMBL/GenBank/DDBJ databases">
        <authorList>
            <consortium name="ENA_rothamsted_submissions"/>
            <consortium name="culmorum"/>
            <person name="King R."/>
        </authorList>
    </citation>
    <scope>NUCLEOTIDE SEQUENCE</scope>
</reference>
<keyword evidence="9" id="KW-0732">Signal</keyword>